<evidence type="ECO:0000313" key="1">
    <source>
        <dbReference type="EMBL" id="AIE86030.1"/>
    </source>
</evidence>
<dbReference type="Gene3D" id="3.90.640.10">
    <property type="entry name" value="Actin, Chain A, domain 4"/>
    <property type="match status" value="1"/>
</dbReference>
<proteinExistence type="predicted"/>
<accession>A0A068NTE6</accession>
<sequence>MELFDPALYDYLVALDLGSDSMAACWGRPDIPGLPAMIPLQEYADSLHPSSGDAAFVLRDEEGQPSCRMESKVQFRRLEYKFEDEEGRIVFVKPDGKIDLDKYQETCFLLFRKFDAAPNHRELLPNPKLFFQYNANLALDLDGRQLEAEKTLTHLAAQIIQNLVLRSSPLRGVDLKRVMVVLTVPNVYSVTHAQRLTQKIRELVDVGRVEWLSESDAIAFFWSRYGAQHQFAENLDPNLEHRRYITIDVGKGTTDLSVLHTQSPPSGRAPKTVILGRAGTSSGGSELTFLFARFFDEEIRRVFAVVGSKMQYARPPVSFLGMAQDGRTSSRQRGEVFNRLLNQLEKLCNVTKAACSDSLHIEVPESKETERLVQSIADGLTRYVYEDLPDEERGDLEPLRRLRNAIAEALFFGDVRLASDLTLAPAPEAERKGWNLWSRRKAKPLPPMDAPVVRESKLSLKAWQPPESVEDQDTLRVLPEEGSPRTRPFSEGELRVVMLSRRDRLGQLGKDISDYVERNADRLIHDLARMVSTNQSNDTNFPVSDAQQLGGTPQASVDALVVPRATTVIVAGQASQFRPLYSRLRSLFAVHEARGDVAWRFLQDLAHIEEIGSEALKTACCRGAYGYFTAGHRIVNREALFGSYFLAPANADTPLPDGRRRYSLNLRLLNVSGDSHPGIGVVSTAYDFCFSTRVVKDTQPLREEEISRIKWIPIQEAPLGPAGTSVQLPIKYFRDPADGCRKFVIGTAVVDTVAFGNLPGAIWDKVWPERLRRG</sequence>
<dbReference type="STRING" id="661478.OP10G_2662"/>
<dbReference type="eggNOG" id="COG0443">
    <property type="taxonomic scope" value="Bacteria"/>
</dbReference>
<protein>
    <submittedName>
        <fullName evidence="1">Uncharacterized protein</fullName>
    </submittedName>
</protein>
<dbReference type="AlphaFoldDB" id="A0A068NTE6"/>
<dbReference type="Proteomes" id="UP000027982">
    <property type="component" value="Chromosome"/>
</dbReference>
<dbReference type="EMBL" id="CP007139">
    <property type="protein sequence ID" value="AIE86030.1"/>
    <property type="molecule type" value="Genomic_DNA"/>
</dbReference>
<dbReference type="KEGG" id="fgi:OP10G_2662"/>
<evidence type="ECO:0000313" key="2">
    <source>
        <dbReference type="Proteomes" id="UP000027982"/>
    </source>
</evidence>
<dbReference type="HOGENOM" id="CLU_361214_0_0_0"/>
<reference evidence="1 2" key="1">
    <citation type="journal article" date="2014" name="PLoS ONE">
        <title>The first complete genome sequence of the class fimbriimonadia in the phylum armatimonadetes.</title>
        <authorList>
            <person name="Hu Z.Y."/>
            <person name="Wang Y.Z."/>
            <person name="Im W.T."/>
            <person name="Wang S.Y."/>
            <person name="Zhao G.P."/>
            <person name="Zheng H.J."/>
            <person name="Quan Z.X."/>
        </authorList>
    </citation>
    <scope>NUCLEOTIDE SEQUENCE [LARGE SCALE GENOMIC DNA]</scope>
    <source>
        <strain evidence="1">Gsoil 348</strain>
    </source>
</reference>
<name>A0A068NTE6_FIMGI</name>
<dbReference type="Gene3D" id="3.30.420.40">
    <property type="match status" value="2"/>
</dbReference>
<dbReference type="OrthoDB" id="604213at2"/>
<keyword evidence="2" id="KW-1185">Reference proteome</keyword>
<gene>
    <name evidence="1" type="ORF">OP10G_2662</name>
</gene>
<dbReference type="RefSeq" id="WP_025225425.1">
    <property type="nucleotide sequence ID" value="NZ_CP007139.1"/>
</dbReference>
<organism evidence="1 2">
    <name type="scientific">Fimbriimonas ginsengisoli Gsoil 348</name>
    <dbReference type="NCBI Taxonomy" id="661478"/>
    <lineage>
        <taxon>Bacteria</taxon>
        <taxon>Bacillati</taxon>
        <taxon>Armatimonadota</taxon>
        <taxon>Fimbriimonadia</taxon>
        <taxon>Fimbriimonadales</taxon>
        <taxon>Fimbriimonadaceae</taxon>
        <taxon>Fimbriimonas</taxon>
    </lineage>
</organism>